<evidence type="ECO:0000313" key="2">
    <source>
        <dbReference type="EMBL" id="KAE8268209.1"/>
    </source>
</evidence>
<accession>A0A8X7N904</accession>
<reference evidence="2" key="2">
    <citation type="journal article" date="2019" name="IMA Fungus">
        <title>Genome sequencing and comparison of five Tilletia species to identify candidate genes for the detection of regulated species infecting wheat.</title>
        <authorList>
            <person name="Nguyen H.D.T."/>
            <person name="Sultana T."/>
            <person name="Kesanakurti P."/>
            <person name="Hambleton S."/>
        </authorList>
    </citation>
    <scope>NUCLEOTIDE SEQUENCE</scope>
    <source>
        <strain evidence="2">DAOMC 236422</strain>
    </source>
</reference>
<reference evidence="2" key="1">
    <citation type="submission" date="2016-04" db="EMBL/GenBank/DDBJ databases">
        <authorList>
            <person name="Nguyen H.D."/>
            <person name="Samba Siva P."/>
            <person name="Cullis J."/>
            <person name="Levesque C.A."/>
            <person name="Hambleton S."/>
        </authorList>
    </citation>
    <scope>NUCLEOTIDE SEQUENCE</scope>
    <source>
        <strain evidence="2">DAOMC 236422</strain>
    </source>
</reference>
<protein>
    <submittedName>
        <fullName evidence="2">Uncharacterized protein</fullName>
    </submittedName>
</protein>
<name>A0A8X7N904_9BASI</name>
<dbReference type="Proteomes" id="UP000078113">
    <property type="component" value="Unassembled WGS sequence"/>
</dbReference>
<dbReference type="AlphaFoldDB" id="A0A8X7N904"/>
<feature type="coiled-coil region" evidence="1">
    <location>
        <begin position="46"/>
        <end position="80"/>
    </location>
</feature>
<evidence type="ECO:0000256" key="1">
    <source>
        <dbReference type="SAM" id="Coils"/>
    </source>
</evidence>
<sequence length="86" mass="9822">MAQQNPDHPPIYPAAFVVHGNYQAGGIGGDRGDRAEDERIYPFQGFIRLEEDERRFQVEVEQLRRQLNSAQGRISAMTRARLGLRP</sequence>
<gene>
    <name evidence="2" type="ORF">A4X09_0g4137</name>
</gene>
<keyword evidence="1" id="KW-0175">Coiled coil</keyword>
<dbReference type="EMBL" id="LWDG02000167">
    <property type="protein sequence ID" value="KAE8268209.1"/>
    <property type="molecule type" value="Genomic_DNA"/>
</dbReference>
<evidence type="ECO:0000313" key="3">
    <source>
        <dbReference type="Proteomes" id="UP000078113"/>
    </source>
</evidence>
<organism evidence="2 3">
    <name type="scientific">Tilletia walkeri</name>
    <dbReference type="NCBI Taxonomy" id="117179"/>
    <lineage>
        <taxon>Eukaryota</taxon>
        <taxon>Fungi</taxon>
        <taxon>Dikarya</taxon>
        <taxon>Basidiomycota</taxon>
        <taxon>Ustilaginomycotina</taxon>
        <taxon>Exobasidiomycetes</taxon>
        <taxon>Tilletiales</taxon>
        <taxon>Tilletiaceae</taxon>
        <taxon>Tilletia</taxon>
    </lineage>
</organism>
<comment type="caution">
    <text evidence="2">The sequence shown here is derived from an EMBL/GenBank/DDBJ whole genome shotgun (WGS) entry which is preliminary data.</text>
</comment>
<proteinExistence type="predicted"/>
<keyword evidence="3" id="KW-1185">Reference proteome</keyword>